<dbReference type="InterPro" id="IPR011990">
    <property type="entry name" value="TPR-like_helical_dom_sf"/>
</dbReference>
<protein>
    <submittedName>
        <fullName evidence="3">TPR-like protein</fullName>
    </submittedName>
</protein>
<name>A0A2V1D2T4_9PLEO</name>
<evidence type="ECO:0000313" key="3">
    <source>
        <dbReference type="EMBL" id="PVH92336.1"/>
    </source>
</evidence>
<dbReference type="PANTHER" id="PTHR46082:SF11">
    <property type="entry name" value="AAA+ ATPASE DOMAIN-CONTAINING PROTEIN-RELATED"/>
    <property type="match status" value="1"/>
</dbReference>
<dbReference type="PRINTS" id="PR00381">
    <property type="entry name" value="KINESINLIGHT"/>
</dbReference>
<dbReference type="InterPro" id="IPR058925">
    <property type="entry name" value="zf-C2H2_AcuF"/>
</dbReference>
<feature type="compositionally biased region" description="Basic and acidic residues" evidence="1">
    <location>
        <begin position="432"/>
        <end position="452"/>
    </location>
</feature>
<keyword evidence="4" id="KW-1185">Reference proteome</keyword>
<organism evidence="3 4">
    <name type="scientific">Periconia macrospinosa</name>
    <dbReference type="NCBI Taxonomy" id="97972"/>
    <lineage>
        <taxon>Eukaryota</taxon>
        <taxon>Fungi</taxon>
        <taxon>Dikarya</taxon>
        <taxon>Ascomycota</taxon>
        <taxon>Pezizomycotina</taxon>
        <taxon>Dothideomycetes</taxon>
        <taxon>Pleosporomycetidae</taxon>
        <taxon>Pleosporales</taxon>
        <taxon>Massarineae</taxon>
        <taxon>Periconiaceae</taxon>
        <taxon>Periconia</taxon>
    </lineage>
</organism>
<evidence type="ECO:0000256" key="1">
    <source>
        <dbReference type="SAM" id="MobiDB-lite"/>
    </source>
</evidence>
<feature type="region of interest" description="Disordered" evidence="1">
    <location>
        <begin position="429"/>
        <end position="455"/>
    </location>
</feature>
<dbReference type="STRING" id="97972.A0A2V1D2T4"/>
<dbReference type="SUPFAM" id="SSF48452">
    <property type="entry name" value="TPR-like"/>
    <property type="match status" value="4"/>
</dbReference>
<dbReference type="Gene3D" id="1.25.40.10">
    <property type="entry name" value="Tetratricopeptide repeat domain"/>
    <property type="match status" value="3"/>
</dbReference>
<dbReference type="EMBL" id="KZ805693">
    <property type="protein sequence ID" value="PVH92336.1"/>
    <property type="molecule type" value="Genomic_DNA"/>
</dbReference>
<dbReference type="Pfam" id="PF26082">
    <property type="entry name" value="zf-C2H2_AcuF"/>
    <property type="match status" value="1"/>
</dbReference>
<evidence type="ECO:0000259" key="2">
    <source>
        <dbReference type="Pfam" id="PF26082"/>
    </source>
</evidence>
<feature type="domain" description="Oxidoreductase acuF-like C2H2 type zinc-finger" evidence="2">
    <location>
        <begin position="245"/>
        <end position="273"/>
    </location>
</feature>
<dbReference type="Pfam" id="PF13424">
    <property type="entry name" value="TPR_12"/>
    <property type="match status" value="2"/>
</dbReference>
<dbReference type="Pfam" id="PF13374">
    <property type="entry name" value="TPR_10"/>
    <property type="match status" value="6"/>
</dbReference>
<sequence>MSELEMRAQSLQSLLSDLYRLSFKIRNTRLRGFGSKALAFKQFDKETDVNIFSVYEALDRRHIYEHLSSIRHKEVTKKDLSIQDDLEQTRKAQWPALNEGCVEILAKRLVETFPHMEKDFLAHRLALANTHRRQHFAYWRRHALKLSKDHDLSTKIASPDPLGAAPSKDPLPSRLLPVAAKPGLSPFNQIAPTIISGTDATRFDPKIEDKLDTETVISYATTAYGLGGDSVELPPPPPDVATESEFLCQLCHVICPSKQGKQKGWRAHVLHDLQPYICTYPECAAAETLYSSRTSWLEHERIVHRRVWQCHEHSSCVFKSKAAFQEHLTNEHDNLTETHAQQLASFAEATVSDDRTKCPFCFEPGPFSNGLHNHMAFHQEQIATFSLPRDIQSSNDDALGSSKAQGIRSGGALRSVSLEFDNGSILTASSAKLEEKEKARGPDHTSEPDTDHNLGLLCHKQGKLDEAEEMLRRALEGREKTLGKQHRLTLTSMCNLASVLQDQGKYDAAEEMNWQVLKGREIILGPEHPDTLTSMANLASTCKNQGRWKEAEELEVQVVETRKTVLGMEHLDTLDSMANLALTYREQWRWKEAEELFVQMIETSKKVLGADHPSTLSSMANLASTYRNQGRWKDAEELEVQVMETSKTKLGADHPDTLTSMANLASTYWKQGQWADAEALEVQVMETSKTKLGADHPDTLSSMANLASTYSNQGRWEAAEALEVEVMETSKKVLGADHPDTLSSMANLASTYSKQGRWGVAEALEVEVIERSKTKLGADHPDMLSSMANLASTYSKQGRWEAAEALEVEVMETRKTVLGEEHPLTLSSMNNLAFTWKGQGYTSKAVSLMDDCCKRRAVVLGPQHPDTISSHETLTTWRLEDTALGK</sequence>
<dbReference type="Proteomes" id="UP000244855">
    <property type="component" value="Unassembled WGS sequence"/>
</dbReference>
<dbReference type="InterPro" id="IPR053137">
    <property type="entry name" value="NLR-like"/>
</dbReference>
<dbReference type="OrthoDB" id="5986190at2759"/>
<reference evidence="3 4" key="1">
    <citation type="journal article" date="2018" name="Sci. Rep.">
        <title>Comparative genomics provides insights into the lifestyle and reveals functional heterogeneity of dark septate endophytic fungi.</title>
        <authorList>
            <person name="Knapp D.G."/>
            <person name="Nemeth J.B."/>
            <person name="Barry K."/>
            <person name="Hainaut M."/>
            <person name="Henrissat B."/>
            <person name="Johnson J."/>
            <person name="Kuo A."/>
            <person name="Lim J.H.P."/>
            <person name="Lipzen A."/>
            <person name="Nolan M."/>
            <person name="Ohm R.A."/>
            <person name="Tamas L."/>
            <person name="Grigoriev I.V."/>
            <person name="Spatafora J.W."/>
            <person name="Nagy L.G."/>
            <person name="Kovacs G.M."/>
        </authorList>
    </citation>
    <scope>NUCLEOTIDE SEQUENCE [LARGE SCALE GENOMIC DNA]</scope>
    <source>
        <strain evidence="3 4">DSE2036</strain>
    </source>
</reference>
<accession>A0A2V1D2T4</accession>
<dbReference type="AlphaFoldDB" id="A0A2V1D2T4"/>
<evidence type="ECO:0000313" key="4">
    <source>
        <dbReference type="Proteomes" id="UP000244855"/>
    </source>
</evidence>
<dbReference type="PANTHER" id="PTHR46082">
    <property type="entry name" value="ATP/GTP-BINDING PROTEIN-RELATED"/>
    <property type="match status" value="1"/>
</dbReference>
<proteinExistence type="predicted"/>
<gene>
    <name evidence="3" type="ORF">DM02DRAFT_282061</name>
</gene>